<evidence type="ECO:0000256" key="1">
    <source>
        <dbReference type="HAMAP-Rule" id="MF_00095"/>
    </source>
</evidence>
<comment type="caution">
    <text evidence="4">The sequence shown here is derived from an EMBL/GenBank/DDBJ whole genome shotgun (WGS) entry which is preliminary data.</text>
</comment>
<sequence length="234" mass="25354">MKFPTPLISGRLVKRYKRFLADVILDENGSEVTAHCANPGSMLGLKEAGSRVWLSISDNPKRKLKYSWEVMEADGALVGINTAHPNGLVEEAIRAGRVPELADFASLRREVKYGKNSRIDILLESADGAKTYVEVKNVHLMREAGLAEFPDSVTARGAKHLAEMSDMVAEGHRAAMVFLVQRPDCARLSLAGDIDPNYAAAFAAARSAGVEAYAVGCDVRVDGIDVDKIVELTV</sequence>
<dbReference type="PANTHER" id="PTHR30545">
    <property type="entry name" value="SUGAR FERMENTATION STIMULATION PROTEIN A"/>
    <property type="match status" value="1"/>
</dbReference>
<dbReference type="NCBIfam" id="TIGR00230">
    <property type="entry name" value="sfsA"/>
    <property type="match status" value="1"/>
</dbReference>
<dbReference type="InterPro" id="IPR040452">
    <property type="entry name" value="SfsA_C"/>
</dbReference>
<dbReference type="GO" id="GO:0003677">
    <property type="term" value="F:DNA binding"/>
    <property type="evidence" value="ECO:0007669"/>
    <property type="project" value="InterPro"/>
</dbReference>
<dbReference type="InterPro" id="IPR005224">
    <property type="entry name" value="SfsA"/>
</dbReference>
<evidence type="ECO:0000313" key="4">
    <source>
        <dbReference type="EMBL" id="MBS8262706.1"/>
    </source>
</evidence>
<evidence type="ECO:0000313" key="5">
    <source>
        <dbReference type="Proteomes" id="UP000705379"/>
    </source>
</evidence>
<dbReference type="Proteomes" id="UP000705379">
    <property type="component" value="Unassembled WGS sequence"/>
</dbReference>
<dbReference type="Gene3D" id="3.40.1350.60">
    <property type="match status" value="1"/>
</dbReference>
<dbReference type="HAMAP" id="MF_00095">
    <property type="entry name" value="SfsA"/>
    <property type="match status" value="1"/>
</dbReference>
<dbReference type="RefSeq" id="WP_213218038.1">
    <property type="nucleotide sequence ID" value="NZ_QTKU01000007.1"/>
</dbReference>
<reference evidence="4" key="2">
    <citation type="journal article" date="2021" name="Microorganisms">
        <title>Bacterial Dimethylsulfoniopropionate Biosynthesis in the East China Sea.</title>
        <authorList>
            <person name="Liu J."/>
            <person name="Zhang Y."/>
            <person name="Liu J."/>
            <person name="Zhong H."/>
            <person name="Williams B.T."/>
            <person name="Zheng Y."/>
            <person name="Curson A.R.J."/>
            <person name="Sun C."/>
            <person name="Sun H."/>
            <person name="Song D."/>
            <person name="Wagner Mackenzie B."/>
            <person name="Bermejo Martinez A."/>
            <person name="Todd J.D."/>
            <person name="Zhang X.H."/>
        </authorList>
    </citation>
    <scope>NUCLEOTIDE SEQUENCE</scope>
    <source>
        <strain evidence="4">AESS21</strain>
    </source>
</reference>
<dbReference type="EMBL" id="QTKU01000007">
    <property type="protein sequence ID" value="MBS8262706.1"/>
    <property type="molecule type" value="Genomic_DNA"/>
</dbReference>
<dbReference type="Pfam" id="PF17746">
    <property type="entry name" value="SfsA_N"/>
    <property type="match status" value="1"/>
</dbReference>
<gene>
    <name evidence="1" type="primary">sfsA</name>
    <name evidence="4" type="ORF">DYI23_20940</name>
</gene>
<dbReference type="AlphaFoldDB" id="A0A944CG56"/>
<accession>A0A944CG56</accession>
<feature type="domain" description="Sugar fermentation stimulation protein C-terminal" evidence="2">
    <location>
        <begin position="84"/>
        <end position="220"/>
    </location>
</feature>
<protein>
    <recommendedName>
        <fullName evidence="1">Sugar fermentation stimulation protein homolog</fullName>
    </recommendedName>
</protein>
<organism evidence="4 5">
    <name type="scientific">Roseibium polysiphoniae</name>
    <dbReference type="NCBI Taxonomy" id="2571221"/>
    <lineage>
        <taxon>Bacteria</taxon>
        <taxon>Pseudomonadati</taxon>
        <taxon>Pseudomonadota</taxon>
        <taxon>Alphaproteobacteria</taxon>
        <taxon>Hyphomicrobiales</taxon>
        <taxon>Stappiaceae</taxon>
        <taxon>Roseibium</taxon>
    </lineage>
</organism>
<proteinExistence type="inferred from homology"/>
<evidence type="ECO:0000259" key="3">
    <source>
        <dbReference type="Pfam" id="PF17746"/>
    </source>
</evidence>
<dbReference type="Gene3D" id="2.40.50.580">
    <property type="match status" value="1"/>
</dbReference>
<name>A0A944CG56_9HYPH</name>
<dbReference type="PANTHER" id="PTHR30545:SF2">
    <property type="entry name" value="SUGAR FERMENTATION STIMULATION PROTEIN A"/>
    <property type="match status" value="1"/>
</dbReference>
<evidence type="ECO:0000259" key="2">
    <source>
        <dbReference type="Pfam" id="PF03749"/>
    </source>
</evidence>
<reference evidence="4" key="1">
    <citation type="submission" date="2018-08" db="EMBL/GenBank/DDBJ databases">
        <authorList>
            <person name="Jin W."/>
            <person name="Wang H."/>
            <person name="Yang Y."/>
            <person name="Li M."/>
            <person name="Liu J."/>
        </authorList>
    </citation>
    <scope>NUCLEOTIDE SEQUENCE</scope>
    <source>
        <strain evidence="4">AESS21</strain>
    </source>
</reference>
<dbReference type="CDD" id="cd22359">
    <property type="entry name" value="SfsA-like_bacterial"/>
    <property type="match status" value="1"/>
</dbReference>
<dbReference type="Pfam" id="PF03749">
    <property type="entry name" value="SfsA"/>
    <property type="match status" value="1"/>
</dbReference>
<dbReference type="InterPro" id="IPR041465">
    <property type="entry name" value="SfsA_N"/>
</dbReference>
<comment type="similarity">
    <text evidence="1">Belongs to the SfsA family.</text>
</comment>
<feature type="domain" description="SfsA N-terminal OB" evidence="3">
    <location>
        <begin position="13"/>
        <end position="80"/>
    </location>
</feature>